<keyword evidence="1" id="KW-0472">Membrane</keyword>
<evidence type="ECO:0000313" key="3">
    <source>
        <dbReference type="Proteomes" id="UP001142078"/>
    </source>
</evidence>
<gene>
    <name evidence="2" type="ORF">NSA23_02645</name>
</gene>
<evidence type="ECO:0000256" key="1">
    <source>
        <dbReference type="SAM" id="Phobius"/>
    </source>
</evidence>
<dbReference type="OrthoDB" id="8588554at2"/>
<dbReference type="InterPro" id="IPR009476">
    <property type="entry name" value="DUF1097"/>
</dbReference>
<keyword evidence="1" id="KW-1133">Transmembrane helix</keyword>
<proteinExistence type="predicted"/>
<accession>A0A9X2MFE0</accession>
<comment type="caution">
    <text evidence="2">The sequence shown here is derived from an EMBL/GenBank/DDBJ whole genome shotgun (WGS) entry which is preliminary data.</text>
</comment>
<keyword evidence="3" id="KW-1185">Reference proteome</keyword>
<dbReference type="Proteomes" id="UP001142078">
    <property type="component" value="Unassembled WGS sequence"/>
</dbReference>
<name>A0A9X2MFE0_9FIRM</name>
<feature type="transmembrane region" description="Helical" evidence="1">
    <location>
        <begin position="99"/>
        <end position="116"/>
    </location>
</feature>
<dbReference type="AlphaFoldDB" id="A0A9X2MFE0"/>
<feature type="transmembrane region" description="Helical" evidence="1">
    <location>
        <begin position="122"/>
        <end position="145"/>
    </location>
</feature>
<sequence>MTYLMALSISTGILCGIWSQISIPMGMFTWAGFAGCTTYFASGKHKMEGFLLTIRQNIFGVFCGMMIIVLGDHFPFPGSIIIFSGLVTFIMCIAGKYKYFAFIPGTFVGCFSTFAGNGDWKILIPSLFLGALLGIGCELGGDLLFSIFGKNETEKQD</sequence>
<feature type="transmembrane region" description="Helical" evidence="1">
    <location>
        <begin position="49"/>
        <end position="70"/>
    </location>
</feature>
<feature type="transmembrane region" description="Helical" evidence="1">
    <location>
        <begin position="20"/>
        <end position="42"/>
    </location>
</feature>
<evidence type="ECO:0000313" key="2">
    <source>
        <dbReference type="EMBL" id="MCR2043010.1"/>
    </source>
</evidence>
<dbReference type="Pfam" id="PF06496">
    <property type="entry name" value="DUF1097"/>
    <property type="match status" value="1"/>
</dbReference>
<organism evidence="2 3">
    <name type="scientific">Anaerosalibacter massiliensis</name>
    <dbReference type="NCBI Taxonomy" id="1347392"/>
    <lineage>
        <taxon>Bacteria</taxon>
        <taxon>Bacillati</taxon>
        <taxon>Bacillota</taxon>
        <taxon>Tissierellia</taxon>
        <taxon>Tissierellales</taxon>
        <taxon>Sporanaerobacteraceae</taxon>
        <taxon>Anaerosalibacter</taxon>
    </lineage>
</organism>
<reference evidence="2" key="1">
    <citation type="submission" date="2022-07" db="EMBL/GenBank/DDBJ databases">
        <title>Enhanced cultured diversity of the mouse gut microbiota enables custom-made synthetic communities.</title>
        <authorList>
            <person name="Afrizal A."/>
        </authorList>
    </citation>
    <scope>NUCLEOTIDE SEQUENCE</scope>
    <source>
        <strain evidence="2">DSM 29482</strain>
    </source>
</reference>
<keyword evidence="1" id="KW-0812">Transmembrane</keyword>
<dbReference type="RefSeq" id="WP_042681267.1">
    <property type="nucleotide sequence ID" value="NZ_CABKTM010000043.1"/>
</dbReference>
<feature type="transmembrane region" description="Helical" evidence="1">
    <location>
        <begin position="76"/>
        <end position="94"/>
    </location>
</feature>
<dbReference type="EMBL" id="JANJZL010000001">
    <property type="protein sequence ID" value="MCR2043010.1"/>
    <property type="molecule type" value="Genomic_DNA"/>
</dbReference>
<protein>
    <submittedName>
        <fullName evidence="2">DUF1097 domain-containing protein</fullName>
    </submittedName>
</protein>